<dbReference type="SUPFAM" id="SSF89372">
    <property type="entry name" value="Fucose-specific lectin"/>
    <property type="match status" value="1"/>
</dbReference>
<gene>
    <name evidence="1" type="ORF">LTR62_001354</name>
</gene>
<sequence>MDKTGLALMSPDGGLTLYSYFMDINGDVLENKWENGLWLTSGRNISETYVVTSDAAEDSPLSAISYTMNSTTYRQLFYFNSNGLVTAINTTSGSNWSEPYTVLPNATSLPNTRALAAVADTQDASLNGVRLYYGSSSGVIQELGIQFTMTLPNPIWRTFASFSNSDPSTGVACVLKNGTNHVYLRNMSTGAVQQWQWDYTDPNTAAWQIGASTPPNEDIEQGADITATTDGISTDYIFYQDTNQHTVRALYYGQNISDFVTDLVSLNRAPLGYSVAATWSVGLSEGAAVLTQNSSAPTEMLNSLITREGQDGSATIYTGP</sequence>
<dbReference type="EMBL" id="JAVRRL010000126">
    <property type="protein sequence ID" value="KAK5107338.1"/>
    <property type="molecule type" value="Genomic_DNA"/>
</dbReference>
<evidence type="ECO:0000313" key="2">
    <source>
        <dbReference type="Proteomes" id="UP001310890"/>
    </source>
</evidence>
<name>A0AAN7YME8_9PEZI</name>
<organism evidence="1 2">
    <name type="scientific">Meristemomyces frigidus</name>
    <dbReference type="NCBI Taxonomy" id="1508187"/>
    <lineage>
        <taxon>Eukaryota</taxon>
        <taxon>Fungi</taxon>
        <taxon>Dikarya</taxon>
        <taxon>Ascomycota</taxon>
        <taxon>Pezizomycotina</taxon>
        <taxon>Dothideomycetes</taxon>
        <taxon>Dothideomycetidae</taxon>
        <taxon>Mycosphaerellales</taxon>
        <taxon>Teratosphaeriaceae</taxon>
        <taxon>Meristemomyces</taxon>
    </lineage>
</organism>
<dbReference type="AlphaFoldDB" id="A0AAN7YME8"/>
<protein>
    <recommendedName>
        <fullName evidence="3">Fucose-specific lectin</fullName>
    </recommendedName>
</protein>
<dbReference type="Gene3D" id="2.120.10.70">
    <property type="entry name" value="Fucose-specific lectin"/>
    <property type="match status" value="1"/>
</dbReference>
<evidence type="ECO:0008006" key="3">
    <source>
        <dbReference type="Google" id="ProtNLM"/>
    </source>
</evidence>
<dbReference type="Proteomes" id="UP001310890">
    <property type="component" value="Unassembled WGS sequence"/>
</dbReference>
<proteinExistence type="predicted"/>
<accession>A0AAN7YME8</accession>
<reference evidence="1" key="1">
    <citation type="submission" date="2023-08" db="EMBL/GenBank/DDBJ databases">
        <title>Black Yeasts Isolated from many extreme environments.</title>
        <authorList>
            <person name="Coleine C."/>
            <person name="Stajich J.E."/>
            <person name="Selbmann L."/>
        </authorList>
    </citation>
    <scope>NUCLEOTIDE SEQUENCE</scope>
    <source>
        <strain evidence="1">CCFEE 5401</strain>
    </source>
</reference>
<comment type="caution">
    <text evidence="1">The sequence shown here is derived from an EMBL/GenBank/DDBJ whole genome shotgun (WGS) entry which is preliminary data.</text>
</comment>
<evidence type="ECO:0000313" key="1">
    <source>
        <dbReference type="EMBL" id="KAK5107338.1"/>
    </source>
</evidence>